<evidence type="ECO:0000256" key="1">
    <source>
        <dbReference type="SAM" id="MobiDB-lite"/>
    </source>
</evidence>
<feature type="compositionally biased region" description="Low complexity" evidence="1">
    <location>
        <begin position="73"/>
        <end position="118"/>
    </location>
</feature>
<keyword evidence="2" id="KW-0812">Transmembrane</keyword>
<evidence type="ECO:0000313" key="4">
    <source>
        <dbReference type="Proteomes" id="UP001165068"/>
    </source>
</evidence>
<proteinExistence type="predicted"/>
<keyword evidence="2" id="KW-0472">Membrane</keyword>
<reference evidence="3" key="1">
    <citation type="submission" date="2022-08" db="EMBL/GenBank/DDBJ databases">
        <title>Draft genome sequence of Microbacterium arabinogalactanolyticum JCM 9171.</title>
        <authorList>
            <person name="Fujita K."/>
            <person name="Ishiwata A."/>
            <person name="Fushinobu S."/>
        </authorList>
    </citation>
    <scope>NUCLEOTIDE SEQUENCE</scope>
    <source>
        <strain evidence="3">JCM 9171</strain>
    </source>
</reference>
<accession>A0ABQ5NE70</accession>
<evidence type="ECO:0000256" key="2">
    <source>
        <dbReference type="SAM" id="Phobius"/>
    </source>
</evidence>
<sequence length="157" mass="15405">MSEPATHTPVFVDSAGRRLRWVRAGLWVAVIVAIVYIALAASALLGGPRIDAPFLPQPITADAPPPAQHVEVPASPTTAPAPAATSGSGATAAAEKPAPAPAAVSTTVPVAPPASTAPTPAPSPTAPGRSGGTGTGTTTDNPGSTHRADPTGRPVRP</sequence>
<keyword evidence="2" id="KW-1133">Transmembrane helix</keyword>
<protein>
    <submittedName>
        <fullName evidence="3">Uncharacterized protein</fullName>
    </submittedName>
</protein>
<evidence type="ECO:0000313" key="3">
    <source>
        <dbReference type="EMBL" id="GLC83745.1"/>
    </source>
</evidence>
<feature type="transmembrane region" description="Helical" evidence="2">
    <location>
        <begin position="24"/>
        <end position="45"/>
    </location>
</feature>
<gene>
    <name evidence="3" type="ORF">MIAR_03330</name>
</gene>
<keyword evidence="4" id="KW-1185">Reference proteome</keyword>
<name>A0ABQ5NE70_9MICO</name>
<dbReference type="EMBL" id="BRZC01000002">
    <property type="protein sequence ID" value="GLC83745.1"/>
    <property type="molecule type" value="Genomic_DNA"/>
</dbReference>
<dbReference type="RefSeq" id="WP_285630343.1">
    <property type="nucleotide sequence ID" value="NZ_BAAAUK010000001.1"/>
</dbReference>
<dbReference type="Proteomes" id="UP001165068">
    <property type="component" value="Unassembled WGS sequence"/>
</dbReference>
<feature type="region of interest" description="Disordered" evidence="1">
    <location>
        <begin position="56"/>
        <end position="157"/>
    </location>
</feature>
<comment type="caution">
    <text evidence="3">The sequence shown here is derived from an EMBL/GenBank/DDBJ whole genome shotgun (WGS) entry which is preliminary data.</text>
</comment>
<organism evidence="3 4">
    <name type="scientific">Microbacterium arabinogalactanolyticum</name>
    <dbReference type="NCBI Taxonomy" id="69365"/>
    <lineage>
        <taxon>Bacteria</taxon>
        <taxon>Bacillati</taxon>
        <taxon>Actinomycetota</taxon>
        <taxon>Actinomycetes</taxon>
        <taxon>Micrococcales</taxon>
        <taxon>Microbacteriaceae</taxon>
        <taxon>Microbacterium</taxon>
    </lineage>
</organism>